<dbReference type="AlphaFoldDB" id="A0A6B3LES4"/>
<evidence type="ECO:0000313" key="2">
    <source>
        <dbReference type="Proteomes" id="UP000475117"/>
    </source>
</evidence>
<organism evidence="1 2">
    <name type="scientific">Sulfuriroseicoccus oceanibius</name>
    <dbReference type="NCBI Taxonomy" id="2707525"/>
    <lineage>
        <taxon>Bacteria</taxon>
        <taxon>Pseudomonadati</taxon>
        <taxon>Verrucomicrobiota</taxon>
        <taxon>Verrucomicrobiia</taxon>
        <taxon>Verrucomicrobiales</taxon>
        <taxon>Verrucomicrobiaceae</taxon>
        <taxon>Sulfuriroseicoccus</taxon>
    </lineage>
</organism>
<sequence>MMKQILAVTCLFFVLLGAGRAADSNVTGKQRIAVTFCAVEPSELAEFVAQDGTVVVKEKSEDEVAPRRIKVKIGEGKFEELPVGRNTVLPFKMVAFKGEVLEVYGAGGESGDPVKVGEIKVSGGKSAYLVSLVPTGDSKSQWSSFTAQPYELPSKRGHQGVVLINTAGDMRIAVQVNDKKTLLRPYGSLVFGTQGVEVTAAAVDRNKKLASPFIRKRRVKPPKDNYTCLLFYKANPKFSRKGAKFHMSNLKLPEL</sequence>
<dbReference type="Proteomes" id="UP000475117">
    <property type="component" value="Chromosome"/>
</dbReference>
<protein>
    <submittedName>
        <fullName evidence="1">Uncharacterized protein</fullName>
    </submittedName>
</protein>
<name>A0A6B3LES4_9BACT</name>
<dbReference type="RefSeq" id="WP_164364683.1">
    <property type="nucleotide sequence ID" value="NZ_CP066776.1"/>
</dbReference>
<dbReference type="EMBL" id="CP066776">
    <property type="protein sequence ID" value="QQL44869.1"/>
    <property type="molecule type" value="Genomic_DNA"/>
</dbReference>
<evidence type="ECO:0000313" key="1">
    <source>
        <dbReference type="EMBL" id="QQL44869.1"/>
    </source>
</evidence>
<keyword evidence="2" id="KW-1185">Reference proteome</keyword>
<gene>
    <name evidence="1" type="ORF">G3M56_013480</name>
</gene>
<reference evidence="1 2" key="1">
    <citation type="submission" date="2020-12" db="EMBL/GenBank/DDBJ databases">
        <title>Sulforoseuscoccus oceanibium gen. nov., sp. nov., a representative of the phylum Verrucomicrobia with special cytoplasmic membrane, and proposal of Sulforoseuscoccusaceae fam. nov.</title>
        <authorList>
            <person name="Xi F."/>
        </authorList>
    </citation>
    <scope>NUCLEOTIDE SEQUENCE [LARGE SCALE GENOMIC DNA]</scope>
    <source>
        <strain evidence="1 2">T37</strain>
    </source>
</reference>
<proteinExistence type="predicted"/>
<accession>A0A6B3LES4</accession>
<dbReference type="KEGG" id="soa:G3M56_013480"/>